<evidence type="ECO:0000256" key="6">
    <source>
        <dbReference type="SAM" id="Phobius"/>
    </source>
</evidence>
<feature type="transmembrane region" description="Helical" evidence="6">
    <location>
        <begin position="263"/>
        <end position="281"/>
    </location>
</feature>
<evidence type="ECO:0000313" key="8">
    <source>
        <dbReference type="EMBL" id="MFC6040590.1"/>
    </source>
</evidence>
<dbReference type="Proteomes" id="UP001596170">
    <property type="component" value="Unassembled WGS sequence"/>
</dbReference>
<feature type="transmembrane region" description="Helical" evidence="6">
    <location>
        <begin position="92"/>
        <end position="110"/>
    </location>
</feature>
<evidence type="ECO:0000256" key="5">
    <source>
        <dbReference type="ARBA" id="ARBA00023136"/>
    </source>
</evidence>
<comment type="subcellular location">
    <subcellularLocation>
        <location evidence="1">Cell membrane</location>
        <topology evidence="1">Multi-pass membrane protein</topology>
    </subcellularLocation>
</comment>
<dbReference type="Pfam" id="PF07690">
    <property type="entry name" value="MFS_1"/>
    <property type="match status" value="2"/>
</dbReference>
<evidence type="ECO:0000259" key="7">
    <source>
        <dbReference type="PROSITE" id="PS50850"/>
    </source>
</evidence>
<reference evidence="9" key="1">
    <citation type="journal article" date="2019" name="Int. J. Syst. Evol. Microbiol.">
        <title>The Global Catalogue of Microorganisms (GCM) 10K type strain sequencing project: providing services to taxonomists for standard genome sequencing and annotation.</title>
        <authorList>
            <consortium name="The Broad Institute Genomics Platform"/>
            <consortium name="The Broad Institute Genome Sequencing Center for Infectious Disease"/>
            <person name="Wu L."/>
            <person name="Ma J."/>
        </authorList>
    </citation>
    <scope>NUCLEOTIDE SEQUENCE [LARGE SCALE GENOMIC DNA]</scope>
    <source>
        <strain evidence="9">CCUG 54527</strain>
    </source>
</reference>
<dbReference type="PROSITE" id="PS50850">
    <property type="entry name" value="MFS"/>
    <property type="match status" value="1"/>
</dbReference>
<dbReference type="InterPro" id="IPR036259">
    <property type="entry name" value="MFS_trans_sf"/>
</dbReference>
<sequence length="376" mass="40398">MYILLVVAFIDMFSQLPVIAPFATSLGATPIIVGSVIAVYSFSNMLGNVLSGIWVDKFGSKRILASSLILAGVLVFLYTYVSSPAQLLTVRFFHGFAAGFIVPAAFAAIGRNDDSESNGKKMSHSGAAIGIAAIIGPAMGAIISSRFGIEWLFYIISVALIGIGFISLVLIKSKPRVMKKSNTQEEAGFTFIKNPDIQFAYVAIFLLLLMQGLLTYAMPLKVEELNLAQEMTGIFLSVFGVVAILFFILPSNRIFDRVNNRKLMFSGLFTIALSVLGLGLATSSSALFIAMAFYGIGFALLFPSTSATIMKVTNAQNRGKAFGIYYACFSLGVISGSFIAGLLGTSAMLIFTVGATIVFISSILLILNWKHILRNI</sequence>
<keyword evidence="4 6" id="KW-1133">Transmembrane helix</keyword>
<evidence type="ECO:0000256" key="4">
    <source>
        <dbReference type="ARBA" id="ARBA00022989"/>
    </source>
</evidence>
<evidence type="ECO:0000256" key="3">
    <source>
        <dbReference type="ARBA" id="ARBA00022692"/>
    </source>
</evidence>
<dbReference type="InterPro" id="IPR011701">
    <property type="entry name" value="MFS"/>
</dbReference>
<feature type="transmembrane region" description="Helical" evidence="6">
    <location>
        <begin position="231"/>
        <end position="251"/>
    </location>
</feature>
<dbReference type="CDD" id="cd17325">
    <property type="entry name" value="MFS_MdtG_SLC18_like"/>
    <property type="match status" value="1"/>
</dbReference>
<feature type="transmembrane region" description="Helical" evidence="6">
    <location>
        <begin position="20"/>
        <end position="42"/>
    </location>
</feature>
<protein>
    <submittedName>
        <fullName evidence="8">MFS transporter</fullName>
    </submittedName>
</protein>
<dbReference type="InterPro" id="IPR020846">
    <property type="entry name" value="MFS_dom"/>
</dbReference>
<feature type="transmembrane region" description="Helical" evidence="6">
    <location>
        <begin position="151"/>
        <end position="171"/>
    </location>
</feature>
<evidence type="ECO:0000313" key="9">
    <source>
        <dbReference type="Proteomes" id="UP001596170"/>
    </source>
</evidence>
<feature type="transmembrane region" description="Helical" evidence="6">
    <location>
        <begin position="287"/>
        <end position="310"/>
    </location>
</feature>
<dbReference type="PANTHER" id="PTHR23531">
    <property type="entry name" value="QUINOLENE RESISTANCE PROTEIN NORA"/>
    <property type="match status" value="1"/>
</dbReference>
<organism evidence="8 9">
    <name type="scientific">Paenisporosarcina macmurdoensis</name>
    <dbReference type="NCBI Taxonomy" id="212659"/>
    <lineage>
        <taxon>Bacteria</taxon>
        <taxon>Bacillati</taxon>
        <taxon>Bacillota</taxon>
        <taxon>Bacilli</taxon>
        <taxon>Bacillales</taxon>
        <taxon>Caryophanaceae</taxon>
        <taxon>Paenisporosarcina</taxon>
    </lineage>
</organism>
<keyword evidence="3 6" id="KW-0812">Transmembrane</keyword>
<name>A0ABW1LAM9_9BACL</name>
<dbReference type="PANTHER" id="PTHR23531:SF1">
    <property type="entry name" value="QUINOLENE RESISTANCE PROTEIN NORA"/>
    <property type="match status" value="1"/>
</dbReference>
<accession>A0ABW1LAM9</accession>
<keyword evidence="5 6" id="KW-0472">Membrane</keyword>
<feature type="transmembrane region" description="Helical" evidence="6">
    <location>
        <begin position="63"/>
        <end position="80"/>
    </location>
</feature>
<keyword evidence="2" id="KW-0813">Transport</keyword>
<keyword evidence="9" id="KW-1185">Reference proteome</keyword>
<dbReference type="SUPFAM" id="SSF103473">
    <property type="entry name" value="MFS general substrate transporter"/>
    <property type="match status" value="1"/>
</dbReference>
<dbReference type="RefSeq" id="WP_377735860.1">
    <property type="nucleotide sequence ID" value="NZ_JBHSRI010000025.1"/>
</dbReference>
<feature type="transmembrane region" description="Helical" evidence="6">
    <location>
        <begin position="322"/>
        <end position="343"/>
    </location>
</feature>
<dbReference type="EMBL" id="JBHSRI010000025">
    <property type="protein sequence ID" value="MFC6040590.1"/>
    <property type="molecule type" value="Genomic_DNA"/>
</dbReference>
<feature type="transmembrane region" description="Helical" evidence="6">
    <location>
        <begin position="349"/>
        <end position="369"/>
    </location>
</feature>
<dbReference type="Gene3D" id="1.20.1250.20">
    <property type="entry name" value="MFS general substrate transporter like domains"/>
    <property type="match status" value="2"/>
</dbReference>
<feature type="domain" description="Major facilitator superfamily (MFS) profile" evidence="7">
    <location>
        <begin position="1"/>
        <end position="370"/>
    </location>
</feature>
<comment type="caution">
    <text evidence="8">The sequence shown here is derived from an EMBL/GenBank/DDBJ whole genome shotgun (WGS) entry which is preliminary data.</text>
</comment>
<feature type="transmembrane region" description="Helical" evidence="6">
    <location>
        <begin position="199"/>
        <end position="219"/>
    </location>
</feature>
<feature type="transmembrane region" description="Helical" evidence="6">
    <location>
        <begin position="122"/>
        <end position="145"/>
    </location>
</feature>
<evidence type="ECO:0000256" key="2">
    <source>
        <dbReference type="ARBA" id="ARBA00022448"/>
    </source>
</evidence>
<proteinExistence type="predicted"/>
<evidence type="ECO:0000256" key="1">
    <source>
        <dbReference type="ARBA" id="ARBA00004651"/>
    </source>
</evidence>
<dbReference type="InterPro" id="IPR052714">
    <property type="entry name" value="MFS_Exporter"/>
</dbReference>
<gene>
    <name evidence="8" type="ORF">ACFPYN_14275</name>
</gene>